<evidence type="ECO:0000313" key="8">
    <source>
        <dbReference type="Proteomes" id="UP000019205"/>
    </source>
</evidence>
<dbReference type="EC" id="3.6.3.34" evidence="7"/>
<gene>
    <name evidence="7" type="ORF">KT71_17406</name>
</gene>
<protein>
    <submittedName>
        <fullName evidence="7">ABC-type hemin transport system, ATPase component</fullName>
        <ecNumber evidence="7">3.6.3.34</ecNumber>
    </submittedName>
</protein>
<dbReference type="Pfam" id="PF00005">
    <property type="entry name" value="ABC_tran"/>
    <property type="match status" value="1"/>
</dbReference>
<comment type="function">
    <text evidence="5">Part of the ABC transporter complex HmuTUV involved in hemin import. Responsible for energy coupling to the transport system.</text>
</comment>
<dbReference type="GO" id="GO:0005524">
    <property type="term" value="F:ATP binding"/>
    <property type="evidence" value="ECO:0007669"/>
    <property type="project" value="UniProtKB-KW"/>
</dbReference>
<evidence type="ECO:0000256" key="4">
    <source>
        <dbReference type="ARBA" id="ARBA00022967"/>
    </source>
</evidence>
<dbReference type="InterPro" id="IPR003593">
    <property type="entry name" value="AAA+_ATPase"/>
</dbReference>
<keyword evidence="4" id="KW-1278">Translocase</keyword>
<dbReference type="OrthoDB" id="5292475at2"/>
<dbReference type="AlphaFoldDB" id="A4A446"/>
<keyword evidence="2" id="KW-0547">Nucleotide-binding</keyword>
<dbReference type="InterPro" id="IPR003439">
    <property type="entry name" value="ABC_transporter-like_ATP-bd"/>
</dbReference>
<dbReference type="HOGENOM" id="CLU_000604_1_11_6"/>
<feature type="domain" description="ABC transporter" evidence="6">
    <location>
        <begin position="6"/>
        <end position="247"/>
    </location>
</feature>
<keyword evidence="7" id="KW-0378">Hydrolase</keyword>
<evidence type="ECO:0000256" key="3">
    <source>
        <dbReference type="ARBA" id="ARBA00022840"/>
    </source>
</evidence>
<accession>A4A446</accession>
<dbReference type="EMBL" id="AAOA02000001">
    <property type="protein sequence ID" value="EAQ99469.1"/>
    <property type="molecule type" value="Genomic_DNA"/>
</dbReference>
<dbReference type="eggNOG" id="COG4559">
    <property type="taxonomic scope" value="Bacteria"/>
</dbReference>
<name>A4A446_9GAMM</name>
<dbReference type="PANTHER" id="PTHR42794">
    <property type="entry name" value="HEMIN IMPORT ATP-BINDING PROTEIN HMUV"/>
    <property type="match status" value="1"/>
</dbReference>
<evidence type="ECO:0000256" key="2">
    <source>
        <dbReference type="ARBA" id="ARBA00022741"/>
    </source>
</evidence>
<comment type="caution">
    <text evidence="7">The sequence shown here is derived from an EMBL/GenBank/DDBJ whole genome shotgun (WGS) entry which is preliminary data.</text>
</comment>
<evidence type="ECO:0000259" key="6">
    <source>
        <dbReference type="PROSITE" id="PS50893"/>
    </source>
</evidence>
<keyword evidence="3" id="KW-0067">ATP-binding</keyword>
<dbReference type="Gene3D" id="3.40.50.300">
    <property type="entry name" value="P-loop containing nucleotide triphosphate hydrolases"/>
    <property type="match status" value="1"/>
</dbReference>
<reference evidence="7 8" key="2">
    <citation type="journal article" date="2009" name="PLoS ONE">
        <title>The photosynthetic apparatus and its regulation in the aerobic gammaproteobacterium Congregibacter litoralis gen. nov., sp. nov.</title>
        <authorList>
            <person name="Spring S."/>
            <person name="Lunsdorf H."/>
            <person name="Fuchs B.M."/>
            <person name="Tindall B.J."/>
        </authorList>
    </citation>
    <scope>NUCLEOTIDE SEQUENCE [LARGE SCALE GENOMIC DNA]</scope>
    <source>
        <strain evidence="7">KT71</strain>
    </source>
</reference>
<dbReference type="SMART" id="SM00382">
    <property type="entry name" value="AAA"/>
    <property type="match status" value="1"/>
</dbReference>
<evidence type="ECO:0000313" key="7">
    <source>
        <dbReference type="EMBL" id="EAQ99469.1"/>
    </source>
</evidence>
<keyword evidence="8" id="KW-1185">Reference proteome</keyword>
<dbReference type="SUPFAM" id="SSF52540">
    <property type="entry name" value="P-loop containing nucleoside triphosphate hydrolases"/>
    <property type="match status" value="1"/>
</dbReference>
<dbReference type="CDD" id="cd03214">
    <property type="entry name" value="ABC_Iron-Siderophores_B12_Hemin"/>
    <property type="match status" value="1"/>
</dbReference>
<sequence>MNETALEMREATLRYGNVSVVADISFALSCGEIVGIAGSNGAGKSSLLRLACREQSPSEGRIWLAGEDLATVRPRDRARRMAVLPQHMHLQFDFTVQQVVALGRSPHGDGENAGKAIVENLLDTCELRHLAGRSYQSLSGGEQQRTQYARVLAQLLRKQPDEDLRGQVLVLDEPTASLDIRHQEQLVHTLKSLRHRGCAVLVVMHDINLLSRCADRLLFLKKGRMQSLAATAEQLRETTLSELFGFPMKVQPRDDGDLPLVYPDPAHHAF</sequence>
<evidence type="ECO:0000256" key="5">
    <source>
        <dbReference type="ARBA" id="ARBA00037066"/>
    </source>
</evidence>
<dbReference type="NCBIfam" id="NF010068">
    <property type="entry name" value="PRK13548.1"/>
    <property type="match status" value="1"/>
</dbReference>
<dbReference type="RefSeq" id="WP_008295924.1">
    <property type="nucleotide sequence ID" value="NZ_CM002299.1"/>
</dbReference>
<evidence type="ECO:0000256" key="1">
    <source>
        <dbReference type="ARBA" id="ARBA00022448"/>
    </source>
</evidence>
<organism evidence="7 8">
    <name type="scientific">Congregibacter litoralis KT71</name>
    <dbReference type="NCBI Taxonomy" id="314285"/>
    <lineage>
        <taxon>Bacteria</taxon>
        <taxon>Pseudomonadati</taxon>
        <taxon>Pseudomonadota</taxon>
        <taxon>Gammaproteobacteria</taxon>
        <taxon>Cellvibrionales</taxon>
        <taxon>Halieaceae</taxon>
        <taxon>Congregibacter</taxon>
    </lineage>
</organism>
<proteinExistence type="predicted"/>
<dbReference type="Proteomes" id="UP000019205">
    <property type="component" value="Chromosome"/>
</dbReference>
<dbReference type="PROSITE" id="PS50893">
    <property type="entry name" value="ABC_TRANSPORTER_2"/>
    <property type="match status" value="1"/>
</dbReference>
<dbReference type="PANTHER" id="PTHR42794:SF1">
    <property type="entry name" value="HEMIN IMPORT ATP-BINDING PROTEIN HMUV"/>
    <property type="match status" value="1"/>
</dbReference>
<dbReference type="STRING" id="314285.KT71_17406"/>
<dbReference type="InterPro" id="IPR027417">
    <property type="entry name" value="P-loop_NTPase"/>
</dbReference>
<dbReference type="GO" id="GO:0016887">
    <property type="term" value="F:ATP hydrolysis activity"/>
    <property type="evidence" value="ECO:0007669"/>
    <property type="project" value="InterPro"/>
</dbReference>
<reference evidence="7 8" key="1">
    <citation type="journal article" date="2007" name="Proc. Natl. Acad. Sci. U.S.A.">
        <title>Characterization of a marine gammaproteobacterium capable of aerobic anoxygenic photosynthesis.</title>
        <authorList>
            <person name="Fuchs B.M."/>
            <person name="Spring S."/>
            <person name="Teeling H."/>
            <person name="Quast C."/>
            <person name="Wulf J."/>
            <person name="Schattenhofer M."/>
            <person name="Yan S."/>
            <person name="Ferriera S."/>
            <person name="Johnson J."/>
            <person name="Glockner F.O."/>
            <person name="Amann R."/>
        </authorList>
    </citation>
    <scope>NUCLEOTIDE SEQUENCE [LARGE SCALE GENOMIC DNA]</scope>
    <source>
        <strain evidence="7">KT71</strain>
    </source>
</reference>
<keyword evidence="1" id="KW-0813">Transport</keyword>